<evidence type="ECO:0000256" key="1">
    <source>
        <dbReference type="SAM" id="MobiDB-lite"/>
    </source>
</evidence>
<evidence type="ECO:0000313" key="3">
    <source>
        <dbReference type="EMBL" id="KJH73090.1"/>
    </source>
</evidence>
<evidence type="ECO:0000256" key="2">
    <source>
        <dbReference type="SAM" id="Phobius"/>
    </source>
</evidence>
<reference evidence="3" key="1">
    <citation type="submission" date="2015-02" db="EMBL/GenBank/DDBJ databases">
        <title>Draft genome of a novel marine cyanobacterium (Chroococcales) isolated from South Atlantic Ocean.</title>
        <authorList>
            <person name="Rigonato J."/>
            <person name="Alvarenga D.O."/>
            <person name="Branco L.H."/>
            <person name="Varani A.M."/>
            <person name="Brandini F.P."/>
            <person name="Fiore M.F."/>
        </authorList>
    </citation>
    <scope>NUCLEOTIDE SEQUENCE [LARGE SCALE GENOMIC DNA]</scope>
    <source>
        <strain evidence="3">CENA595</strain>
    </source>
</reference>
<keyword evidence="2" id="KW-1133">Transmembrane helix</keyword>
<protein>
    <submittedName>
        <fullName evidence="3">Uncharacterized protein</fullName>
    </submittedName>
</protein>
<keyword evidence="4" id="KW-1185">Reference proteome</keyword>
<feature type="region of interest" description="Disordered" evidence="1">
    <location>
        <begin position="1"/>
        <end position="31"/>
    </location>
</feature>
<keyword evidence="2" id="KW-0812">Transmembrane</keyword>
<dbReference type="Proteomes" id="UP000032452">
    <property type="component" value="Unassembled WGS sequence"/>
</dbReference>
<evidence type="ECO:0000313" key="4">
    <source>
        <dbReference type="Proteomes" id="UP000032452"/>
    </source>
</evidence>
<name>A0A0D8ZWF8_9CYAN</name>
<feature type="compositionally biased region" description="Basic and acidic residues" evidence="1">
    <location>
        <begin position="1"/>
        <end position="10"/>
    </location>
</feature>
<sequence>MQFKLMKTDENNTPSNSEPTPQQRDSVLTPEQTPPWSWGITLVLVAVVSLLIFAGFYFGIINV</sequence>
<feature type="transmembrane region" description="Helical" evidence="2">
    <location>
        <begin position="36"/>
        <end position="60"/>
    </location>
</feature>
<comment type="caution">
    <text evidence="3">The sequence shown here is derived from an EMBL/GenBank/DDBJ whole genome shotgun (WGS) entry which is preliminary data.</text>
</comment>
<dbReference type="AlphaFoldDB" id="A0A0D8ZWF8"/>
<organism evidence="3 4">
    <name type="scientific">Aliterella atlantica CENA595</name>
    <dbReference type="NCBI Taxonomy" id="1618023"/>
    <lineage>
        <taxon>Bacteria</taxon>
        <taxon>Bacillati</taxon>
        <taxon>Cyanobacteriota</taxon>
        <taxon>Cyanophyceae</taxon>
        <taxon>Chroococcidiopsidales</taxon>
        <taxon>Aliterellaceae</taxon>
        <taxon>Aliterella</taxon>
    </lineage>
</organism>
<keyword evidence="2" id="KW-0472">Membrane</keyword>
<dbReference type="EMBL" id="JYON01000002">
    <property type="protein sequence ID" value="KJH73090.1"/>
    <property type="molecule type" value="Genomic_DNA"/>
</dbReference>
<feature type="compositionally biased region" description="Polar residues" evidence="1">
    <location>
        <begin position="11"/>
        <end position="31"/>
    </location>
</feature>
<accession>A0A0D8ZWF8</accession>
<gene>
    <name evidence="3" type="ORF">UH38_03245</name>
</gene>
<proteinExistence type="predicted"/>